<dbReference type="RefSeq" id="WP_204424700.1">
    <property type="nucleotide sequence ID" value="NZ_CP070228.1"/>
</dbReference>
<dbReference type="InterPro" id="IPR050601">
    <property type="entry name" value="CPA3_antiporter_subunitC"/>
</dbReference>
<evidence type="ECO:0000256" key="3">
    <source>
        <dbReference type="ARBA" id="ARBA00022475"/>
    </source>
</evidence>
<dbReference type="PANTHER" id="PTHR34583:SF2">
    <property type="entry name" value="ANTIPORTER SUBUNIT MNHC2-RELATED"/>
    <property type="match status" value="1"/>
</dbReference>
<protein>
    <submittedName>
        <fullName evidence="9">Na(+)/H(+) antiporter subunit C</fullName>
    </submittedName>
</protein>
<dbReference type="Pfam" id="PF00420">
    <property type="entry name" value="Oxidored_q2"/>
    <property type="match status" value="1"/>
</dbReference>
<keyword evidence="5 8" id="KW-1133">Transmembrane helix</keyword>
<feature type="transmembrane region" description="Helical" evidence="8">
    <location>
        <begin position="30"/>
        <end position="51"/>
    </location>
</feature>
<evidence type="ECO:0000256" key="4">
    <source>
        <dbReference type="ARBA" id="ARBA00022692"/>
    </source>
</evidence>
<dbReference type="NCBIfam" id="NF005929">
    <property type="entry name" value="PRK07946.1"/>
    <property type="match status" value="1"/>
</dbReference>
<evidence type="ECO:0000256" key="2">
    <source>
        <dbReference type="ARBA" id="ARBA00010388"/>
    </source>
</evidence>
<evidence type="ECO:0000256" key="7">
    <source>
        <dbReference type="SAM" id="MobiDB-lite"/>
    </source>
</evidence>
<sequence>MTSSLALIILSGVLMAVGVYLVSERSLSRIVLGLASITNSVNILFLIAGGASGEPPIVGQAQPAQMADPLIQAMMLTAIVLSLGLTAFLLAVGYRSWQLFGNDEVQDDLEDKRLAKRSEAVKIAERADKPQRIEVDAEEARDETESRHETTSGDEVLS</sequence>
<dbReference type="EMBL" id="CP070228">
    <property type="protein sequence ID" value="QRV02316.1"/>
    <property type="molecule type" value="Genomic_DNA"/>
</dbReference>
<evidence type="ECO:0000256" key="1">
    <source>
        <dbReference type="ARBA" id="ARBA00004651"/>
    </source>
</evidence>
<dbReference type="PANTHER" id="PTHR34583">
    <property type="entry name" value="ANTIPORTER SUBUNIT MNHC2-RELATED"/>
    <property type="match status" value="1"/>
</dbReference>
<keyword evidence="4 8" id="KW-0812">Transmembrane</keyword>
<evidence type="ECO:0000313" key="9">
    <source>
        <dbReference type="EMBL" id="QRV02316.1"/>
    </source>
</evidence>
<gene>
    <name evidence="9" type="ORF">JTE88_00700</name>
</gene>
<dbReference type="Gene3D" id="1.10.287.3510">
    <property type="match status" value="1"/>
</dbReference>
<name>A0ABX7IGR1_9ACTO</name>
<reference evidence="9 10" key="1">
    <citation type="submission" date="2021-02" db="EMBL/GenBank/DDBJ databases">
        <title>Complete Genome Sequence of Arcanobacterium phocisimile strain DSM 26142T from a harbour seal.</title>
        <authorList>
            <person name="Borowiak M."/>
            <person name="Alssahen M."/>
            <person name="Malorny B."/>
            <person name="Laemmler C."/>
            <person name="Siebert U."/>
            <person name="Ploetz M."/>
            <person name="Abdulmawjood A."/>
        </authorList>
    </citation>
    <scope>NUCLEOTIDE SEQUENCE [LARGE SCALE GENOMIC DNA]</scope>
    <source>
        <strain evidence="9 10">DSM 26142</strain>
    </source>
</reference>
<comment type="similarity">
    <text evidence="2">Belongs to the CPA3 antiporters (TC 2.A.63) subunit C family.</text>
</comment>
<evidence type="ECO:0000256" key="6">
    <source>
        <dbReference type="ARBA" id="ARBA00023136"/>
    </source>
</evidence>
<dbReference type="Proteomes" id="UP000602653">
    <property type="component" value="Chromosome"/>
</dbReference>
<keyword evidence="3" id="KW-1003">Cell membrane</keyword>
<evidence type="ECO:0000256" key="8">
    <source>
        <dbReference type="SAM" id="Phobius"/>
    </source>
</evidence>
<evidence type="ECO:0000313" key="10">
    <source>
        <dbReference type="Proteomes" id="UP000602653"/>
    </source>
</evidence>
<keyword evidence="6 8" id="KW-0472">Membrane</keyword>
<dbReference type="InterPro" id="IPR039428">
    <property type="entry name" value="NUOK/Mnh_C1-like"/>
</dbReference>
<feature type="transmembrane region" description="Helical" evidence="8">
    <location>
        <begin position="6"/>
        <end position="23"/>
    </location>
</feature>
<comment type="subcellular location">
    <subcellularLocation>
        <location evidence="1">Cell membrane</location>
        <topology evidence="1">Multi-pass membrane protein</topology>
    </subcellularLocation>
</comment>
<accession>A0ABX7IGR1</accession>
<feature type="transmembrane region" description="Helical" evidence="8">
    <location>
        <begin position="71"/>
        <end position="92"/>
    </location>
</feature>
<keyword evidence="10" id="KW-1185">Reference proteome</keyword>
<organism evidence="9 10">
    <name type="scientific">Arcanobacterium phocisimile</name>
    <dbReference type="NCBI Taxonomy" id="1302235"/>
    <lineage>
        <taxon>Bacteria</taxon>
        <taxon>Bacillati</taxon>
        <taxon>Actinomycetota</taxon>
        <taxon>Actinomycetes</taxon>
        <taxon>Actinomycetales</taxon>
        <taxon>Actinomycetaceae</taxon>
        <taxon>Arcanobacterium</taxon>
    </lineage>
</organism>
<proteinExistence type="inferred from homology"/>
<feature type="region of interest" description="Disordered" evidence="7">
    <location>
        <begin position="128"/>
        <end position="158"/>
    </location>
</feature>
<evidence type="ECO:0000256" key="5">
    <source>
        <dbReference type="ARBA" id="ARBA00022989"/>
    </source>
</evidence>